<feature type="domain" description="HIT" evidence="4">
    <location>
        <begin position="5"/>
        <end position="112"/>
    </location>
</feature>
<accession>A0A1J5TWJ5</accession>
<dbReference type="AlphaFoldDB" id="A0A1J5TWJ5"/>
<evidence type="ECO:0000313" key="6">
    <source>
        <dbReference type="EMBL" id="OIR25211.1"/>
    </source>
</evidence>
<dbReference type="EMBL" id="MIQH01000384">
    <property type="protein sequence ID" value="OIR25211.1"/>
    <property type="molecule type" value="Genomic_DNA"/>
</dbReference>
<evidence type="ECO:0000313" key="8">
    <source>
        <dbReference type="Proteomes" id="UP000278334"/>
    </source>
</evidence>
<dbReference type="Proteomes" id="UP000278334">
    <property type="component" value="Chromosome"/>
</dbReference>
<dbReference type="Proteomes" id="UP000182798">
    <property type="component" value="Unassembled WGS sequence"/>
</dbReference>
<evidence type="ECO:0000313" key="5">
    <source>
        <dbReference type="EMBL" id="AYQ57345.1"/>
    </source>
</evidence>
<evidence type="ECO:0000256" key="2">
    <source>
        <dbReference type="PIRSR" id="PIRSR601310-3"/>
    </source>
</evidence>
<dbReference type="InterPro" id="IPR011146">
    <property type="entry name" value="HIT-like"/>
</dbReference>
<dbReference type="InterPro" id="IPR036265">
    <property type="entry name" value="HIT-like_sf"/>
</dbReference>
<dbReference type="CDD" id="cd01276">
    <property type="entry name" value="PKCI_related"/>
    <property type="match status" value="1"/>
</dbReference>
<gene>
    <name evidence="6" type="ORF">BGC33_05725</name>
    <name evidence="5" type="ORF">MS2017_1666</name>
</gene>
<evidence type="ECO:0000256" key="1">
    <source>
        <dbReference type="PIRSR" id="PIRSR601310-1"/>
    </source>
</evidence>
<dbReference type="PANTHER" id="PTHR23089">
    <property type="entry name" value="HISTIDINE TRIAD HIT PROTEIN"/>
    <property type="match status" value="1"/>
</dbReference>
<dbReference type="PROSITE" id="PS51084">
    <property type="entry name" value="HIT_2"/>
    <property type="match status" value="1"/>
</dbReference>
<sequence>MSSCLFCKIVAGDIPAEKIYEDEDVFAFHDIGKQAPHHFLVIPKIHIASLNETNDAALVGKLTLTASKIAKDLGFADEGYRVVMNCNDHGGQTVYHLHLHCLGGRVLSWPPG</sequence>
<feature type="short sequence motif" description="Histidine triad motif" evidence="2 3">
    <location>
        <begin position="96"/>
        <end position="100"/>
    </location>
</feature>
<reference evidence="7" key="1">
    <citation type="submission" date="2016-09" db="EMBL/GenBank/DDBJ databases">
        <title>Genome Sequence of Bathymodiolus thermophilus sulfur-oxidizing gill endosymbiont.</title>
        <authorList>
            <person name="Ponnudurai R."/>
            <person name="Kleiner M."/>
            <person name="Sayavedra L."/>
            <person name="Thuermer A."/>
            <person name="Felbeck H."/>
            <person name="Schlueter R."/>
            <person name="Schweder T."/>
            <person name="Markert S."/>
        </authorList>
    </citation>
    <scope>NUCLEOTIDE SEQUENCE [LARGE SCALE GENOMIC DNA]</scope>
    <source>
        <strain evidence="7">BAT/CrabSpa'14</strain>
    </source>
</reference>
<dbReference type="SUPFAM" id="SSF54197">
    <property type="entry name" value="HIT-like"/>
    <property type="match status" value="1"/>
</dbReference>
<proteinExistence type="predicted"/>
<evidence type="ECO:0000259" key="4">
    <source>
        <dbReference type="PROSITE" id="PS51084"/>
    </source>
</evidence>
<reference evidence="5 8" key="3">
    <citation type="submission" date="2017-11" db="EMBL/GenBank/DDBJ databases">
        <title>Genome sequence of the bacterial symbiont EPR9N from a vent mussel Bathymodiolus thermophilus.</title>
        <authorList>
            <person name="Won Y.-J."/>
        </authorList>
    </citation>
    <scope>NUCLEOTIDE SEQUENCE [LARGE SCALE GENOMIC DNA]</scope>
    <source>
        <strain evidence="5 8">EPR9N</strain>
    </source>
</reference>
<name>A0A1J5TWJ5_9GAMM</name>
<dbReference type="OrthoDB" id="9784774at2"/>
<dbReference type="GO" id="GO:0003824">
    <property type="term" value="F:catalytic activity"/>
    <property type="evidence" value="ECO:0007669"/>
    <property type="project" value="InterPro"/>
</dbReference>
<evidence type="ECO:0000313" key="7">
    <source>
        <dbReference type="Proteomes" id="UP000182798"/>
    </source>
</evidence>
<dbReference type="Gene3D" id="3.30.428.10">
    <property type="entry name" value="HIT-like"/>
    <property type="match status" value="1"/>
</dbReference>
<evidence type="ECO:0000256" key="3">
    <source>
        <dbReference type="PROSITE-ProRule" id="PRU00464"/>
    </source>
</evidence>
<protein>
    <submittedName>
        <fullName evidence="6">Histidine triad nucleotide-binding protein</fullName>
    </submittedName>
</protein>
<dbReference type="Pfam" id="PF01230">
    <property type="entry name" value="HIT"/>
    <property type="match status" value="1"/>
</dbReference>
<dbReference type="InterPro" id="IPR001310">
    <property type="entry name" value="Histidine_triad_HIT"/>
</dbReference>
<organism evidence="6 7">
    <name type="scientific">Bathymodiolus thermophilus thioautotrophic gill symbiont</name>
    <dbReference type="NCBI Taxonomy" id="2360"/>
    <lineage>
        <taxon>Bacteria</taxon>
        <taxon>Pseudomonadati</taxon>
        <taxon>Pseudomonadota</taxon>
        <taxon>Gammaproteobacteria</taxon>
        <taxon>sulfur-oxidizing symbionts</taxon>
    </lineage>
</organism>
<reference evidence="6" key="2">
    <citation type="journal article" date="2017" name="Stand. Genomic Sci.">
        <title>Genome sequence of the sulfur-oxidizing Bathymodiolus thermophilus gill endosymbiont.</title>
        <authorList>
            <person name="Ponnudurai R."/>
            <person name="Sayavedra L."/>
            <person name="Kleiner M."/>
            <person name="Heiden S.E."/>
            <person name="Thurmer A."/>
            <person name="Felbeck H."/>
            <person name="Schluter R."/>
            <person name="Sievert S.M."/>
            <person name="Daniel R."/>
            <person name="Schweder T."/>
            <person name="Markert S."/>
        </authorList>
    </citation>
    <scope>NUCLEOTIDE SEQUENCE</scope>
    <source>
        <strain evidence="6">BAT/CrabSpa'14</strain>
    </source>
</reference>
<dbReference type="RefSeq" id="WP_071563728.1">
    <property type="nucleotide sequence ID" value="NZ_CP024634.1"/>
</dbReference>
<dbReference type="EMBL" id="CP024634">
    <property type="protein sequence ID" value="AYQ57345.1"/>
    <property type="molecule type" value="Genomic_DNA"/>
</dbReference>
<feature type="active site" description="Tele-AMP-histidine intermediate" evidence="1">
    <location>
        <position position="98"/>
    </location>
</feature>
<dbReference type="KEGG" id="bthg:MS2017_1666"/>
<dbReference type="PRINTS" id="PR00332">
    <property type="entry name" value="HISTRIAD"/>
</dbReference>